<dbReference type="EMBL" id="CM037618">
    <property type="protein sequence ID" value="KAH7999828.1"/>
    <property type="molecule type" value="Genomic_DNA"/>
</dbReference>
<sequence length="148" mass="17082">MGKSCRDSELLEERQDETIVDNLLQTAVHTILQYDIKEENLRALALENFHSFLTSSCLPPSCSITVSLPFLCFYFLLLFIHARHIFLPFLSHSVFSSCSHSSTCCSYLLQFLLPYFLLCRFHFLLFPIFFMFFPPLPASSSAPHPHCH</sequence>
<proteinExistence type="predicted"/>
<gene>
    <name evidence="1" type="ORF">K3G42_019404</name>
</gene>
<evidence type="ECO:0000313" key="1">
    <source>
        <dbReference type="EMBL" id="KAH7999828.1"/>
    </source>
</evidence>
<comment type="caution">
    <text evidence="1">The sequence shown here is derived from an EMBL/GenBank/DDBJ whole genome shotgun (WGS) entry which is preliminary data.</text>
</comment>
<organism evidence="1 2">
    <name type="scientific">Sphaerodactylus townsendi</name>
    <dbReference type="NCBI Taxonomy" id="933632"/>
    <lineage>
        <taxon>Eukaryota</taxon>
        <taxon>Metazoa</taxon>
        <taxon>Chordata</taxon>
        <taxon>Craniata</taxon>
        <taxon>Vertebrata</taxon>
        <taxon>Euteleostomi</taxon>
        <taxon>Lepidosauria</taxon>
        <taxon>Squamata</taxon>
        <taxon>Bifurcata</taxon>
        <taxon>Gekkota</taxon>
        <taxon>Sphaerodactylidae</taxon>
        <taxon>Sphaerodactylus</taxon>
    </lineage>
</organism>
<evidence type="ECO:0000313" key="2">
    <source>
        <dbReference type="Proteomes" id="UP000827872"/>
    </source>
</evidence>
<keyword evidence="2" id="KW-1185">Reference proteome</keyword>
<reference evidence="1" key="1">
    <citation type="submission" date="2021-08" db="EMBL/GenBank/DDBJ databases">
        <title>The first chromosome-level gecko genome reveals the dynamic sex chromosomes of Neotropical dwarf geckos (Sphaerodactylidae: Sphaerodactylus).</title>
        <authorList>
            <person name="Pinto B.J."/>
            <person name="Keating S.E."/>
            <person name="Gamble T."/>
        </authorList>
    </citation>
    <scope>NUCLEOTIDE SEQUENCE</scope>
    <source>
        <strain evidence="1">TG3544</strain>
    </source>
</reference>
<accession>A0ACB8F3J3</accession>
<dbReference type="Proteomes" id="UP000827872">
    <property type="component" value="Linkage Group LG05"/>
</dbReference>
<protein>
    <submittedName>
        <fullName evidence="1">Uncharacterized protein</fullName>
    </submittedName>
</protein>
<name>A0ACB8F3J3_9SAUR</name>